<feature type="domain" description="RNase H type-1" evidence="1">
    <location>
        <begin position="74"/>
        <end position="234"/>
    </location>
</feature>
<keyword evidence="3" id="KW-1185">Reference proteome</keyword>
<dbReference type="GO" id="GO:0004523">
    <property type="term" value="F:RNA-DNA hybrid ribonuclease activity"/>
    <property type="evidence" value="ECO:0007669"/>
    <property type="project" value="InterPro"/>
</dbReference>
<dbReference type="RefSeq" id="XP_020133159.1">
    <property type="nucleotide sequence ID" value="XM_020279798.1"/>
</dbReference>
<evidence type="ECO:0000313" key="3">
    <source>
        <dbReference type="Proteomes" id="UP000183809"/>
    </source>
</evidence>
<dbReference type="OrthoDB" id="3548481at2759"/>
<dbReference type="GO" id="GO:0003676">
    <property type="term" value="F:nucleic acid binding"/>
    <property type="evidence" value="ECO:0007669"/>
    <property type="project" value="InterPro"/>
</dbReference>
<sequence>MPSSQVVYTVDGVWCVDSTMAVMNSKEDLEVKNWTGDFTKDAPLDYQVILRPSVSDRVRASRHYHSIADEDLLVLSTDGSVAERGKRGGWAAIQSAPGDRLIHFTSGSMTWAERPPWAIVPWEDEKKVRSGEMELRAASEALEKAVEMIVQRRAQRKSTWKTIVVLSDCELVLKSVGRYRLSAGQTRVYEYCNISILQSRETLNKYGVGCVFEMTKGHSDVAPNVAADMVAGAQSGCKSWRRVRRWRNPHGGNPIEELPSPTR</sequence>
<dbReference type="Gene3D" id="3.30.420.10">
    <property type="entry name" value="Ribonuclease H-like superfamily/Ribonuclease H"/>
    <property type="match status" value="1"/>
</dbReference>
<comment type="caution">
    <text evidence="2">The sequence shown here is derived from an EMBL/GenBank/DDBJ whole genome shotgun (WGS) entry which is preliminary data.</text>
</comment>
<dbReference type="InterPro" id="IPR036397">
    <property type="entry name" value="RNaseH_sf"/>
</dbReference>
<evidence type="ECO:0000313" key="2">
    <source>
        <dbReference type="EMBL" id="OJD36899.1"/>
    </source>
</evidence>
<protein>
    <recommendedName>
        <fullName evidence="1">RNase H type-1 domain-containing protein</fullName>
    </recommendedName>
</protein>
<accession>A0A1J9RWA0</accession>
<organism evidence="2 3">
    <name type="scientific">Diplodia corticola</name>
    <dbReference type="NCBI Taxonomy" id="236234"/>
    <lineage>
        <taxon>Eukaryota</taxon>
        <taxon>Fungi</taxon>
        <taxon>Dikarya</taxon>
        <taxon>Ascomycota</taxon>
        <taxon>Pezizomycotina</taxon>
        <taxon>Dothideomycetes</taxon>
        <taxon>Dothideomycetes incertae sedis</taxon>
        <taxon>Botryosphaeriales</taxon>
        <taxon>Botryosphaeriaceae</taxon>
        <taxon>Diplodia</taxon>
    </lineage>
</organism>
<gene>
    <name evidence="2" type="ORF">BKCO1_9000155</name>
</gene>
<dbReference type="AlphaFoldDB" id="A0A1J9RWA0"/>
<proteinExistence type="predicted"/>
<dbReference type="EMBL" id="MNUE01000009">
    <property type="protein sequence ID" value="OJD36899.1"/>
    <property type="molecule type" value="Genomic_DNA"/>
</dbReference>
<reference evidence="2 3" key="1">
    <citation type="submission" date="2016-10" db="EMBL/GenBank/DDBJ databases">
        <title>Proteomics and genomics reveal pathogen-plant mechanisms compatible with a hemibiotrophic lifestyle of Diplodia corticola.</title>
        <authorList>
            <person name="Fernandes I."/>
            <person name="De Jonge R."/>
            <person name="Van De Peer Y."/>
            <person name="Devreese B."/>
            <person name="Alves A."/>
            <person name="Esteves A.C."/>
        </authorList>
    </citation>
    <scope>NUCLEOTIDE SEQUENCE [LARGE SCALE GENOMIC DNA]</scope>
    <source>
        <strain evidence="2 3">CBS 112549</strain>
    </source>
</reference>
<dbReference type="InterPro" id="IPR012337">
    <property type="entry name" value="RNaseH-like_sf"/>
</dbReference>
<dbReference type="SUPFAM" id="SSF53098">
    <property type="entry name" value="Ribonuclease H-like"/>
    <property type="match status" value="1"/>
</dbReference>
<name>A0A1J9RWA0_9PEZI</name>
<dbReference type="InterPro" id="IPR002156">
    <property type="entry name" value="RNaseH_domain"/>
</dbReference>
<evidence type="ECO:0000259" key="1">
    <source>
        <dbReference type="Pfam" id="PF00075"/>
    </source>
</evidence>
<dbReference type="Pfam" id="PF00075">
    <property type="entry name" value="RNase_H"/>
    <property type="match status" value="1"/>
</dbReference>
<dbReference type="Proteomes" id="UP000183809">
    <property type="component" value="Unassembled WGS sequence"/>
</dbReference>
<dbReference type="GeneID" id="31020062"/>